<evidence type="ECO:0000313" key="3">
    <source>
        <dbReference type="Proteomes" id="UP000182429"/>
    </source>
</evidence>
<dbReference type="InterPro" id="IPR036291">
    <property type="entry name" value="NAD(P)-bd_dom_sf"/>
</dbReference>
<organism evidence="2 3">
    <name type="scientific">Kandleria vitulina</name>
    <dbReference type="NCBI Taxonomy" id="1630"/>
    <lineage>
        <taxon>Bacteria</taxon>
        <taxon>Bacillati</taxon>
        <taxon>Bacillota</taxon>
        <taxon>Erysipelotrichia</taxon>
        <taxon>Erysipelotrichales</taxon>
        <taxon>Coprobacillaceae</taxon>
        <taxon>Kandleria</taxon>
    </lineage>
</organism>
<accession>A0A1H2TT62</accession>
<evidence type="ECO:0000313" key="2">
    <source>
        <dbReference type="EMBL" id="SDW47126.1"/>
    </source>
</evidence>
<dbReference type="PANTHER" id="PTHR43245:SF58">
    <property type="entry name" value="BLL5923 PROTEIN"/>
    <property type="match status" value="1"/>
</dbReference>
<dbReference type="InterPro" id="IPR050177">
    <property type="entry name" value="Lipid_A_modif_metabolic_enz"/>
</dbReference>
<name>A0A1H2TT62_9FIRM</name>
<evidence type="ECO:0000259" key="1">
    <source>
        <dbReference type="Pfam" id="PF01370"/>
    </source>
</evidence>
<protein>
    <submittedName>
        <fullName evidence="2">UDP-glucose 4-epimerase</fullName>
    </submittedName>
</protein>
<dbReference type="AlphaFoldDB" id="A0A1H2TT62"/>
<dbReference type="Proteomes" id="UP000182429">
    <property type="component" value="Unassembled WGS sequence"/>
</dbReference>
<dbReference type="PANTHER" id="PTHR43245">
    <property type="entry name" value="BIFUNCTIONAL POLYMYXIN RESISTANCE PROTEIN ARNA"/>
    <property type="match status" value="1"/>
</dbReference>
<dbReference type="RefSeq" id="WP_074686368.1">
    <property type="nucleotide sequence ID" value="NZ_FNNF01000016.1"/>
</dbReference>
<gene>
    <name evidence="2" type="ORF">SAMN04487759_1165</name>
</gene>
<dbReference type="EMBL" id="FNNF01000016">
    <property type="protein sequence ID" value="SDW47126.1"/>
    <property type="molecule type" value="Genomic_DNA"/>
</dbReference>
<reference evidence="2 3" key="1">
    <citation type="submission" date="2016-10" db="EMBL/GenBank/DDBJ databases">
        <authorList>
            <person name="de Groot N.N."/>
        </authorList>
    </citation>
    <scope>NUCLEOTIDE SEQUENCE [LARGE SCALE GENOMIC DNA]</scope>
    <source>
        <strain evidence="2 3">S3b</strain>
    </source>
</reference>
<dbReference type="Gene3D" id="3.40.50.720">
    <property type="entry name" value="NAD(P)-binding Rossmann-like Domain"/>
    <property type="match status" value="1"/>
</dbReference>
<dbReference type="Pfam" id="PF01370">
    <property type="entry name" value="Epimerase"/>
    <property type="match status" value="1"/>
</dbReference>
<dbReference type="InterPro" id="IPR001509">
    <property type="entry name" value="Epimerase_deHydtase"/>
</dbReference>
<sequence>MKKVLITGANSYIGTSFEKIINQNHKDEIEISTLDMMNPNWKEFDFSKFDAVFHVAGIAHADVGNVSDEVKEKYYKVNRDLTLEVANIAKDNGVKQFIFMSSMIIYSGCKETFITKETAPQAENFYGDSKLQADHALQELNDETFKVCILRPPMIYGKGSKGNYPLLVKLATKLPVFPIVKNRRSMLHIDNLCEFIRLMINNEEAGIFFPQNDEYTNTSDMVEMIAKVKGHKIIMIPGVNFMIQLMTKVPGKIGTLANKAFGNSAYDMNLSCYDKGNYRVHSLSESIQVSEGDSNE</sequence>
<dbReference type="SUPFAM" id="SSF51735">
    <property type="entry name" value="NAD(P)-binding Rossmann-fold domains"/>
    <property type="match status" value="1"/>
</dbReference>
<proteinExistence type="predicted"/>
<feature type="domain" description="NAD-dependent epimerase/dehydratase" evidence="1">
    <location>
        <begin position="4"/>
        <end position="205"/>
    </location>
</feature>
<dbReference type="OrthoDB" id="9808602at2"/>